<keyword evidence="9" id="KW-1185">Reference proteome</keyword>
<dbReference type="InterPro" id="IPR050822">
    <property type="entry name" value="Cerebellin_Synaptic_Org"/>
</dbReference>
<dbReference type="Proteomes" id="UP000507470">
    <property type="component" value="Unassembled WGS sequence"/>
</dbReference>
<organism evidence="8 9">
    <name type="scientific">Mytilus coruscus</name>
    <name type="common">Sea mussel</name>
    <dbReference type="NCBI Taxonomy" id="42192"/>
    <lineage>
        <taxon>Eukaryota</taxon>
        <taxon>Metazoa</taxon>
        <taxon>Spiralia</taxon>
        <taxon>Lophotrochozoa</taxon>
        <taxon>Mollusca</taxon>
        <taxon>Bivalvia</taxon>
        <taxon>Autobranchia</taxon>
        <taxon>Pteriomorphia</taxon>
        <taxon>Mytilida</taxon>
        <taxon>Mytiloidea</taxon>
        <taxon>Mytilidae</taxon>
        <taxon>Mytilinae</taxon>
        <taxon>Mytilus</taxon>
    </lineage>
</organism>
<sequence length="292" mass="32765">MMRNYVVLFILFLVCNAESLNRNKDQTRRLDALENVVSQIQQQNQRLEETVLIQQMEITELKIQLEKVKVEHKNGNKKMSPEDFKIIIMDTVSKILTKNELSNSNDESSIPDNEAEFLIKDTDTDTKVHDNSTSSKPGLGMQYVNEPANGVNSKIKRALSGQAIAFYVVMSHNEKVPSPHHTLVFDSVKTNVQGAYDQYSGIFTAPVAVFYVFTFSIRTGCHAYAFEIVKNADVEGAVFLDVEEACDSEHVTWTLVSALDVGDIVYVRTHSTREIQGDVLSSIEGMSSFAGW</sequence>
<evidence type="ECO:0000256" key="2">
    <source>
        <dbReference type="ARBA" id="ARBA00022525"/>
    </source>
</evidence>
<evidence type="ECO:0000313" key="9">
    <source>
        <dbReference type="Proteomes" id="UP000507470"/>
    </source>
</evidence>
<keyword evidence="4" id="KW-0175">Coiled coil</keyword>
<reference evidence="8 9" key="1">
    <citation type="submission" date="2020-06" db="EMBL/GenBank/DDBJ databases">
        <authorList>
            <person name="Li R."/>
            <person name="Bekaert M."/>
        </authorList>
    </citation>
    <scope>NUCLEOTIDE SEQUENCE [LARGE SCALE GENOMIC DNA]</scope>
    <source>
        <strain evidence="9">wild</strain>
    </source>
</reference>
<dbReference type="PANTHER" id="PTHR22923">
    <property type="entry name" value="CEREBELLIN-RELATED"/>
    <property type="match status" value="1"/>
</dbReference>
<evidence type="ECO:0000256" key="3">
    <source>
        <dbReference type="ARBA" id="ARBA00022729"/>
    </source>
</evidence>
<keyword evidence="2" id="KW-0964">Secreted</keyword>
<protein>
    <submittedName>
        <fullName evidence="8">C1QL</fullName>
    </submittedName>
</protein>
<accession>A0A6J8F1A8</accession>
<dbReference type="OrthoDB" id="10389726at2759"/>
<evidence type="ECO:0000256" key="5">
    <source>
        <dbReference type="SAM" id="MobiDB-lite"/>
    </source>
</evidence>
<feature type="compositionally biased region" description="Basic and acidic residues" evidence="5">
    <location>
        <begin position="119"/>
        <end position="130"/>
    </location>
</feature>
<feature type="coiled-coil region" evidence="4">
    <location>
        <begin position="16"/>
        <end position="78"/>
    </location>
</feature>
<gene>
    <name evidence="8" type="ORF">MCOR_57668</name>
</gene>
<evidence type="ECO:0000313" key="8">
    <source>
        <dbReference type="EMBL" id="CAC5425892.1"/>
    </source>
</evidence>
<dbReference type="PROSITE" id="PS50871">
    <property type="entry name" value="C1Q"/>
    <property type="match status" value="1"/>
</dbReference>
<evidence type="ECO:0000256" key="6">
    <source>
        <dbReference type="SAM" id="SignalP"/>
    </source>
</evidence>
<dbReference type="InterPro" id="IPR008983">
    <property type="entry name" value="Tumour_necrosis_fac-like_dom"/>
</dbReference>
<dbReference type="SMART" id="SM00110">
    <property type="entry name" value="C1Q"/>
    <property type="match status" value="1"/>
</dbReference>
<dbReference type="PANTHER" id="PTHR22923:SF116">
    <property type="entry name" value="C1Q DOMAIN-CONTAINING PROTEIN"/>
    <property type="match status" value="1"/>
</dbReference>
<feature type="region of interest" description="Disordered" evidence="5">
    <location>
        <begin position="119"/>
        <end position="142"/>
    </location>
</feature>
<evidence type="ECO:0000259" key="7">
    <source>
        <dbReference type="PROSITE" id="PS50871"/>
    </source>
</evidence>
<dbReference type="SUPFAM" id="SSF49842">
    <property type="entry name" value="TNF-like"/>
    <property type="match status" value="1"/>
</dbReference>
<evidence type="ECO:0000256" key="4">
    <source>
        <dbReference type="SAM" id="Coils"/>
    </source>
</evidence>
<proteinExistence type="predicted"/>
<dbReference type="PRINTS" id="PR00007">
    <property type="entry name" value="COMPLEMNTC1Q"/>
</dbReference>
<feature type="signal peptide" evidence="6">
    <location>
        <begin position="1"/>
        <end position="17"/>
    </location>
</feature>
<dbReference type="InterPro" id="IPR001073">
    <property type="entry name" value="C1q_dom"/>
</dbReference>
<comment type="subcellular location">
    <subcellularLocation>
        <location evidence="1">Secreted</location>
    </subcellularLocation>
</comment>
<feature type="chain" id="PRO_5026753790" evidence="6">
    <location>
        <begin position="18"/>
        <end position="292"/>
    </location>
</feature>
<dbReference type="Gene3D" id="2.60.120.40">
    <property type="match status" value="1"/>
</dbReference>
<evidence type="ECO:0000256" key="1">
    <source>
        <dbReference type="ARBA" id="ARBA00004613"/>
    </source>
</evidence>
<keyword evidence="3 6" id="KW-0732">Signal</keyword>
<dbReference type="EMBL" id="CACVKT020010330">
    <property type="protein sequence ID" value="CAC5425892.1"/>
    <property type="molecule type" value="Genomic_DNA"/>
</dbReference>
<feature type="domain" description="C1q" evidence="7">
    <location>
        <begin position="159"/>
        <end position="292"/>
    </location>
</feature>
<dbReference type="Pfam" id="PF00386">
    <property type="entry name" value="C1q"/>
    <property type="match status" value="1"/>
</dbReference>
<dbReference type="GO" id="GO:0005576">
    <property type="term" value="C:extracellular region"/>
    <property type="evidence" value="ECO:0007669"/>
    <property type="project" value="UniProtKB-SubCell"/>
</dbReference>
<dbReference type="AlphaFoldDB" id="A0A6J8F1A8"/>
<name>A0A6J8F1A8_MYTCO</name>